<gene>
    <name evidence="6" type="ORF">FA15DRAFT_663107</name>
</gene>
<evidence type="ECO:0000256" key="2">
    <source>
        <dbReference type="ARBA" id="ARBA00022692"/>
    </source>
</evidence>
<sequence length="241" mass="26418">MSAPGSGLSLLRPLFRLASAAIMVQGFRNIGNLQIDIVIRNQYGGHLQYLTMQGLAFAVLTMLIGATMDLIPPLKPLLRGIRRCFFIAAMPLAVIISSIYWTLLLLFPHLIIDPRAGPGNPSTPSSSEIAPPPFRLPLSVDFPLHAVPAISLLVDFLAFEPKYRRKEVNIGVPLVVGLYACFYGAWVEHCAARNDGVFPYPFLTQSPFEVRVVIYAGAALLAILSFRILNRIHPRATVVSA</sequence>
<proteinExistence type="predicted"/>
<evidence type="ECO:0000256" key="4">
    <source>
        <dbReference type="ARBA" id="ARBA00023136"/>
    </source>
</evidence>
<dbReference type="OrthoDB" id="1898221at2759"/>
<feature type="transmembrane region" description="Helical" evidence="5">
    <location>
        <begin position="168"/>
        <end position="186"/>
    </location>
</feature>
<reference evidence="6 7" key="1">
    <citation type="journal article" date="2019" name="Nat. Ecol. Evol.">
        <title>Megaphylogeny resolves global patterns of mushroom evolution.</title>
        <authorList>
            <person name="Varga T."/>
            <person name="Krizsan K."/>
            <person name="Foldi C."/>
            <person name="Dima B."/>
            <person name="Sanchez-Garcia M."/>
            <person name="Sanchez-Ramirez S."/>
            <person name="Szollosi G.J."/>
            <person name="Szarkandi J.G."/>
            <person name="Papp V."/>
            <person name="Albert L."/>
            <person name="Andreopoulos W."/>
            <person name="Angelini C."/>
            <person name="Antonin V."/>
            <person name="Barry K.W."/>
            <person name="Bougher N.L."/>
            <person name="Buchanan P."/>
            <person name="Buyck B."/>
            <person name="Bense V."/>
            <person name="Catcheside P."/>
            <person name="Chovatia M."/>
            <person name="Cooper J."/>
            <person name="Damon W."/>
            <person name="Desjardin D."/>
            <person name="Finy P."/>
            <person name="Geml J."/>
            <person name="Haridas S."/>
            <person name="Hughes K."/>
            <person name="Justo A."/>
            <person name="Karasinski D."/>
            <person name="Kautmanova I."/>
            <person name="Kiss B."/>
            <person name="Kocsube S."/>
            <person name="Kotiranta H."/>
            <person name="LaButti K.M."/>
            <person name="Lechner B.E."/>
            <person name="Liimatainen K."/>
            <person name="Lipzen A."/>
            <person name="Lukacs Z."/>
            <person name="Mihaltcheva S."/>
            <person name="Morgado L.N."/>
            <person name="Niskanen T."/>
            <person name="Noordeloos M.E."/>
            <person name="Ohm R.A."/>
            <person name="Ortiz-Santana B."/>
            <person name="Ovrebo C."/>
            <person name="Racz N."/>
            <person name="Riley R."/>
            <person name="Savchenko A."/>
            <person name="Shiryaev A."/>
            <person name="Soop K."/>
            <person name="Spirin V."/>
            <person name="Szebenyi C."/>
            <person name="Tomsovsky M."/>
            <person name="Tulloss R.E."/>
            <person name="Uehling J."/>
            <person name="Grigoriev I.V."/>
            <person name="Vagvolgyi C."/>
            <person name="Papp T."/>
            <person name="Martin F.M."/>
            <person name="Miettinen O."/>
            <person name="Hibbett D.S."/>
            <person name="Nagy L.G."/>
        </authorList>
    </citation>
    <scope>NUCLEOTIDE SEQUENCE [LARGE SCALE GENOMIC DNA]</scope>
    <source>
        <strain evidence="6 7">CBS 121175</strain>
    </source>
</reference>
<accession>A0A5C3LB38</accession>
<feature type="transmembrane region" description="Helical" evidence="5">
    <location>
        <begin position="50"/>
        <end position="72"/>
    </location>
</feature>
<dbReference type="GO" id="GO:0012505">
    <property type="term" value="C:endomembrane system"/>
    <property type="evidence" value="ECO:0007669"/>
    <property type="project" value="UniProtKB-SubCell"/>
</dbReference>
<evidence type="ECO:0000256" key="1">
    <source>
        <dbReference type="ARBA" id="ARBA00004127"/>
    </source>
</evidence>
<dbReference type="GO" id="GO:0016020">
    <property type="term" value="C:membrane"/>
    <property type="evidence" value="ECO:0007669"/>
    <property type="project" value="InterPro"/>
</dbReference>
<evidence type="ECO:0008006" key="8">
    <source>
        <dbReference type="Google" id="ProtNLM"/>
    </source>
</evidence>
<feature type="transmembrane region" description="Helical" evidence="5">
    <location>
        <begin position="142"/>
        <end position="159"/>
    </location>
</feature>
<organism evidence="6 7">
    <name type="scientific">Coprinopsis marcescibilis</name>
    <name type="common">Agaric fungus</name>
    <name type="synonym">Psathyrella marcescibilis</name>
    <dbReference type="NCBI Taxonomy" id="230819"/>
    <lineage>
        <taxon>Eukaryota</taxon>
        <taxon>Fungi</taxon>
        <taxon>Dikarya</taxon>
        <taxon>Basidiomycota</taxon>
        <taxon>Agaricomycotina</taxon>
        <taxon>Agaricomycetes</taxon>
        <taxon>Agaricomycetidae</taxon>
        <taxon>Agaricales</taxon>
        <taxon>Agaricineae</taxon>
        <taxon>Psathyrellaceae</taxon>
        <taxon>Coprinopsis</taxon>
    </lineage>
</organism>
<feature type="transmembrane region" description="Helical" evidence="5">
    <location>
        <begin position="84"/>
        <end position="112"/>
    </location>
</feature>
<dbReference type="PANTHER" id="PTHR10989">
    <property type="entry name" value="ANDROGEN-INDUCED PROTEIN 1-RELATED"/>
    <property type="match status" value="1"/>
</dbReference>
<keyword evidence="3 5" id="KW-1133">Transmembrane helix</keyword>
<comment type="subcellular location">
    <subcellularLocation>
        <location evidence="1">Endomembrane system</location>
        <topology evidence="1">Multi-pass membrane protein</topology>
    </subcellularLocation>
</comment>
<feature type="transmembrane region" description="Helical" evidence="5">
    <location>
        <begin position="212"/>
        <end position="229"/>
    </location>
</feature>
<name>A0A5C3LB38_COPMA</name>
<keyword evidence="7" id="KW-1185">Reference proteome</keyword>
<protein>
    <recommendedName>
        <fullName evidence="8">FAR-17a/AIG1-like protein</fullName>
    </recommendedName>
</protein>
<evidence type="ECO:0000256" key="5">
    <source>
        <dbReference type="SAM" id="Phobius"/>
    </source>
</evidence>
<evidence type="ECO:0000313" key="7">
    <source>
        <dbReference type="Proteomes" id="UP000307440"/>
    </source>
</evidence>
<dbReference type="Proteomes" id="UP000307440">
    <property type="component" value="Unassembled WGS sequence"/>
</dbReference>
<evidence type="ECO:0000313" key="6">
    <source>
        <dbReference type="EMBL" id="TFK29832.1"/>
    </source>
</evidence>
<keyword evidence="2 5" id="KW-0812">Transmembrane</keyword>
<evidence type="ECO:0000256" key="3">
    <source>
        <dbReference type="ARBA" id="ARBA00022989"/>
    </source>
</evidence>
<dbReference type="PANTHER" id="PTHR10989:SF16">
    <property type="entry name" value="AT02829P-RELATED"/>
    <property type="match status" value="1"/>
</dbReference>
<dbReference type="Pfam" id="PF04750">
    <property type="entry name" value="Far-17a_AIG1"/>
    <property type="match status" value="1"/>
</dbReference>
<keyword evidence="4 5" id="KW-0472">Membrane</keyword>
<dbReference type="EMBL" id="ML210147">
    <property type="protein sequence ID" value="TFK29832.1"/>
    <property type="molecule type" value="Genomic_DNA"/>
</dbReference>
<dbReference type="AlphaFoldDB" id="A0A5C3LB38"/>
<dbReference type="InterPro" id="IPR006838">
    <property type="entry name" value="ADTRP_AIG1"/>
</dbReference>